<evidence type="ECO:0000313" key="1">
    <source>
        <dbReference type="EMBL" id="ABV94289.1"/>
    </source>
</evidence>
<evidence type="ECO:0008006" key="3">
    <source>
        <dbReference type="Google" id="ProtNLM"/>
    </source>
</evidence>
<accession>A8LSU0</accession>
<sequence length="379" mass="41291">MLELIKTQSRAPGECLIHIGDAEIVDLYPFLMEVTVDTAREAASEAVLKFETRRDLDGSWIVQDDDRIRPWKPLRIEAAFGDETEEVMRGYIRQIDVSFPEDTGGATVTLAVQDDSLALDRTARTEAWGAEGRTTDQAIVTDILSRNDLVPEGMPALGQTDLAVTQDDTDAAFLRKRAEVNGFELIYRRGAVYFGPRRLTAAPQATVKVYAGPDTTCLSFAVTDDGMKPDGVEYDVASAEGARTETRRLAPNLDALGPEPASSVAALDDGFVWKIRKEGESDAAKAETLAQEKANANAMKISGKGVLDGALYGHVLLTGLPVGVDGVGNRHSGIWYVDRVRHVFDTTGYRQEFELQRNAYGDNLPETGDPLARLRGVGT</sequence>
<proteinExistence type="predicted"/>
<gene>
    <name evidence="1" type="ordered locus">Dshi_2556</name>
</gene>
<organism evidence="1 2">
    <name type="scientific">Dinoroseobacter shibae (strain DSM 16493 / NCIMB 14021 / DFL 12)</name>
    <dbReference type="NCBI Taxonomy" id="398580"/>
    <lineage>
        <taxon>Bacteria</taxon>
        <taxon>Pseudomonadati</taxon>
        <taxon>Pseudomonadota</taxon>
        <taxon>Alphaproteobacteria</taxon>
        <taxon>Rhodobacterales</taxon>
        <taxon>Roseobacteraceae</taxon>
        <taxon>Dinoroseobacter</taxon>
    </lineage>
</organism>
<keyword evidence="2" id="KW-1185">Reference proteome</keyword>
<dbReference type="KEGG" id="dsh:Dshi_2556"/>
<dbReference type="OrthoDB" id="262740at2"/>
<dbReference type="EMBL" id="CP000830">
    <property type="protein sequence ID" value="ABV94289.1"/>
    <property type="molecule type" value="Genomic_DNA"/>
</dbReference>
<name>A8LSU0_DINSH</name>
<dbReference type="HOGENOM" id="CLU_718939_0_0_5"/>
<dbReference type="SUPFAM" id="SSF69279">
    <property type="entry name" value="Phage tail proteins"/>
    <property type="match status" value="1"/>
</dbReference>
<dbReference type="RefSeq" id="WP_012179217.1">
    <property type="nucleotide sequence ID" value="NC_009952.1"/>
</dbReference>
<reference evidence="2" key="1">
    <citation type="journal article" date="2010" name="ISME J.">
        <title>The complete genome sequence of the algal symbiont Dinoroseobacter shibae: a hitchhiker's guide to life in the sea.</title>
        <authorList>
            <person name="Wagner-Dobler I."/>
            <person name="Ballhausen B."/>
            <person name="Berger M."/>
            <person name="Brinkhoff T."/>
            <person name="Buchholz I."/>
            <person name="Bunk B."/>
            <person name="Cypionka H."/>
            <person name="Daniel R."/>
            <person name="Drepper T."/>
            <person name="Gerdts G."/>
            <person name="Hahnke S."/>
            <person name="Han C."/>
            <person name="Jahn D."/>
            <person name="Kalhoefer D."/>
            <person name="Kiss H."/>
            <person name="Klenk H.P."/>
            <person name="Kyrpides N."/>
            <person name="Liebl W."/>
            <person name="Liesegang H."/>
            <person name="Meincke L."/>
            <person name="Pati A."/>
            <person name="Petersen J."/>
            <person name="Piekarski T."/>
            <person name="Pommerenke C."/>
            <person name="Pradella S."/>
            <person name="Pukall R."/>
            <person name="Rabus R."/>
            <person name="Stackebrandt E."/>
            <person name="Thole S."/>
            <person name="Thompson L."/>
            <person name="Tielen P."/>
            <person name="Tomasch J."/>
            <person name="von Jan M."/>
            <person name="Wanphrut N."/>
            <person name="Wichels A."/>
            <person name="Zech H."/>
            <person name="Simon M."/>
        </authorList>
    </citation>
    <scope>NUCLEOTIDE SEQUENCE [LARGE SCALE GENOMIC DNA]</scope>
    <source>
        <strain evidence="2">DSM 16493 / NCIMB 14021 / DFL 12</strain>
    </source>
</reference>
<dbReference type="eggNOG" id="COG3500">
    <property type="taxonomic scope" value="Bacteria"/>
</dbReference>
<dbReference type="AlphaFoldDB" id="A8LSU0"/>
<protein>
    <recommendedName>
        <fullName evidence="3">Phage late control D family protein</fullName>
    </recommendedName>
</protein>
<dbReference type="Proteomes" id="UP000006833">
    <property type="component" value="Chromosome"/>
</dbReference>
<evidence type="ECO:0000313" key="2">
    <source>
        <dbReference type="Proteomes" id="UP000006833"/>
    </source>
</evidence>
<dbReference type="STRING" id="398580.Dshi_2556"/>